<dbReference type="Gene3D" id="2.120.10.30">
    <property type="entry name" value="TolB, C-terminal domain"/>
    <property type="match status" value="1"/>
</dbReference>
<dbReference type="EMBL" id="JAHVHU010000015">
    <property type="protein sequence ID" value="MBY5959543.1"/>
    <property type="molecule type" value="Genomic_DNA"/>
</dbReference>
<name>A0A953HRF0_9BACT</name>
<proteinExistence type="predicted"/>
<dbReference type="PANTHER" id="PTHR33546">
    <property type="entry name" value="LARGE, MULTIFUNCTIONAL SECRETED PROTEIN-RELATED"/>
    <property type="match status" value="1"/>
</dbReference>
<dbReference type="Pfam" id="PF23500">
    <property type="entry name" value="DUF7133"/>
    <property type="match status" value="1"/>
</dbReference>
<protein>
    <submittedName>
        <fullName evidence="6">C-type cytochrome</fullName>
    </submittedName>
</protein>
<dbReference type="Gene3D" id="1.25.10.10">
    <property type="entry name" value="Leucine-rich Repeat Variant"/>
    <property type="match status" value="1"/>
</dbReference>
<dbReference type="SUPFAM" id="SSF48371">
    <property type="entry name" value="ARM repeat"/>
    <property type="match status" value="1"/>
</dbReference>
<dbReference type="InterPro" id="IPR013428">
    <property type="entry name" value="Membrane-bound_put_N"/>
</dbReference>
<dbReference type="InterPro" id="IPR011989">
    <property type="entry name" value="ARM-like"/>
</dbReference>
<keyword evidence="7" id="KW-1185">Reference proteome</keyword>
<evidence type="ECO:0000256" key="4">
    <source>
        <dbReference type="PROSITE-ProRule" id="PRU00433"/>
    </source>
</evidence>
<dbReference type="GO" id="GO:0020037">
    <property type="term" value="F:heme binding"/>
    <property type="evidence" value="ECO:0007669"/>
    <property type="project" value="InterPro"/>
</dbReference>
<keyword evidence="3 4" id="KW-0408">Iron</keyword>
<dbReference type="InterPro" id="IPR016024">
    <property type="entry name" value="ARM-type_fold"/>
</dbReference>
<dbReference type="AlphaFoldDB" id="A0A953HRF0"/>
<accession>A0A953HRF0</accession>
<dbReference type="NCBIfam" id="TIGR02604">
    <property type="entry name" value="Piru_Ver_Nterm"/>
    <property type="match status" value="1"/>
</dbReference>
<comment type="caution">
    <text evidence="6">The sequence shown here is derived from an EMBL/GenBank/DDBJ whole genome shotgun (WGS) entry which is preliminary data.</text>
</comment>
<dbReference type="SUPFAM" id="SSF46626">
    <property type="entry name" value="Cytochrome c"/>
    <property type="match status" value="1"/>
</dbReference>
<dbReference type="Proteomes" id="UP000753961">
    <property type="component" value="Unassembled WGS sequence"/>
</dbReference>
<evidence type="ECO:0000313" key="7">
    <source>
        <dbReference type="Proteomes" id="UP000753961"/>
    </source>
</evidence>
<organism evidence="6 7">
    <name type="scientific">Membranihabitans marinus</name>
    <dbReference type="NCBI Taxonomy" id="1227546"/>
    <lineage>
        <taxon>Bacteria</taxon>
        <taxon>Pseudomonadati</taxon>
        <taxon>Bacteroidota</taxon>
        <taxon>Saprospiria</taxon>
        <taxon>Saprospirales</taxon>
        <taxon>Saprospiraceae</taxon>
        <taxon>Membranihabitans</taxon>
    </lineage>
</organism>
<dbReference type="InterPro" id="IPR036909">
    <property type="entry name" value="Cyt_c-like_dom_sf"/>
</dbReference>
<keyword evidence="2 4" id="KW-0479">Metal-binding</keyword>
<dbReference type="InterPro" id="IPR055557">
    <property type="entry name" value="DUF7133"/>
</dbReference>
<dbReference type="InterPro" id="IPR013427">
    <property type="entry name" value="Haem-bd_dom_put"/>
</dbReference>
<dbReference type="InterPro" id="IPR011041">
    <property type="entry name" value="Quinoprot_gluc/sorb_DH_b-prop"/>
</dbReference>
<evidence type="ECO:0000256" key="2">
    <source>
        <dbReference type="ARBA" id="ARBA00022723"/>
    </source>
</evidence>
<dbReference type="InterPro" id="IPR011042">
    <property type="entry name" value="6-blade_b-propeller_TolB-like"/>
</dbReference>
<feature type="domain" description="Cytochrome c" evidence="5">
    <location>
        <begin position="881"/>
        <end position="1014"/>
    </location>
</feature>
<dbReference type="RefSeq" id="WP_222581080.1">
    <property type="nucleotide sequence ID" value="NZ_JAHVHU010000015.1"/>
</dbReference>
<dbReference type="Pfam" id="PF00034">
    <property type="entry name" value="Cytochrom_C"/>
    <property type="match status" value="1"/>
</dbReference>
<dbReference type="PROSITE" id="PS51007">
    <property type="entry name" value="CYTC"/>
    <property type="match status" value="1"/>
</dbReference>
<dbReference type="NCBIfam" id="TIGR02603">
    <property type="entry name" value="CxxCH_TIGR02603"/>
    <property type="match status" value="1"/>
</dbReference>
<keyword evidence="1 4" id="KW-0349">Heme</keyword>
<dbReference type="PANTHER" id="PTHR33546:SF1">
    <property type="entry name" value="LARGE, MULTIFUNCTIONAL SECRETED PROTEIN"/>
    <property type="match status" value="1"/>
</dbReference>
<sequence>MFPTFINSIPRFFLVLLTGMFLSCSQNNSNIEYIKGALPPAEAISTLELPPGFQIELLASEPLISDPVDMTIDENGNIYVVEMHGYPLDKSGQGRVKLLRDTNGDGMMDESVVFADGLIWPFGIMRWKQGVIVADAPYILYLKDEDRDGVSESRDTLLSGFAFSNAQMNVGGPIFGLDNWIYLTSEAGGTYQMYKELFGKLGTEIIFPDALEGQTISAQGSGRTVRFKPDTHEMELTSGSTQFSRAFDQWGRHLLSNNSNHVYHEVLAAPYLNRNENLLVPYSTKTLSDHGSQVYSITSRPQKQLLTNEGVFTSACGITAYKGGAFPAPYDQSITFVAEPVSNIVHVDLLKNDQSSFTAKRIGTPTEEFLASTDYWFRPVNMYVGPDGALYVLDYYRQIIEHPEWMSEEAIESGDLLNGNDMGRIYRITGPGSEKTDWNAELPLGDKTTADLIPFLAHSNSWWRLNAQRLIIDRDDASVGPELIKLLDESTDSLGRLHALWTLEGLGLIDQDIIIQGLNDPTPGVRENAVLIAERHLQEYPELTSILAKMEADPDPRVRFQLLCTLGYDDSDASKQARYNILLKDLADPWVQIAALSADSFKSTDILEEMISNYGSGNNSQYNALIYRLSELLVTGGETKAIGSVLSTAVRHIQTGRQQSWESATLNGLSKGLNAKKKPIREIDAKKPELLAIFLNNENASIRKSAFNLMRSAGISDLPKNNPELESKLLTRIHDKELPGDRRADIVEFLSLTYPHKNLDFFEALIHPEEDVAVQLAALTALNTLDGIEMSHFAITNWEKLSPQIRSAAVQAHLSSAEQVKLFLDAIEKGDIQKSSVDFYRRVRFMTYADDAIKRRARAIFSQKEEGEINAAYKGALDLKGDREKGKKVFEKSCAICHQVDGELGTAIGPDLNTVYSWSPEGIMSQVLFPNSSVTVGYELWEIELNDGDRIQGVIANESPTAITVRNVGMDDRVVSRTSIKSLKSMDYSMMPGGFDEIIGVEEMADLIAFLKGR</sequence>
<evidence type="ECO:0000313" key="6">
    <source>
        <dbReference type="EMBL" id="MBY5959543.1"/>
    </source>
</evidence>
<dbReference type="SUPFAM" id="SSF50952">
    <property type="entry name" value="Soluble quinoprotein glucose dehydrogenase"/>
    <property type="match status" value="1"/>
</dbReference>
<reference evidence="6" key="1">
    <citation type="submission" date="2021-06" db="EMBL/GenBank/DDBJ databases">
        <title>44 bacteria genomes isolated from Dapeng, Shenzhen.</title>
        <authorList>
            <person name="Zheng W."/>
            <person name="Yu S."/>
            <person name="Huang Y."/>
        </authorList>
    </citation>
    <scope>NUCLEOTIDE SEQUENCE</scope>
    <source>
        <strain evidence="6">DP5N28-2</strain>
    </source>
</reference>
<dbReference type="Gene3D" id="1.10.760.10">
    <property type="entry name" value="Cytochrome c-like domain"/>
    <property type="match status" value="1"/>
</dbReference>
<dbReference type="GO" id="GO:0046872">
    <property type="term" value="F:metal ion binding"/>
    <property type="evidence" value="ECO:0007669"/>
    <property type="project" value="UniProtKB-KW"/>
</dbReference>
<gene>
    <name evidence="6" type="ORF">KUV50_15430</name>
</gene>
<dbReference type="GO" id="GO:0009055">
    <property type="term" value="F:electron transfer activity"/>
    <property type="evidence" value="ECO:0007669"/>
    <property type="project" value="InterPro"/>
</dbReference>
<evidence type="ECO:0000256" key="1">
    <source>
        <dbReference type="ARBA" id="ARBA00022617"/>
    </source>
</evidence>
<dbReference type="InterPro" id="IPR009056">
    <property type="entry name" value="Cyt_c-like_dom"/>
</dbReference>
<evidence type="ECO:0000256" key="3">
    <source>
        <dbReference type="ARBA" id="ARBA00023004"/>
    </source>
</evidence>
<evidence type="ECO:0000259" key="5">
    <source>
        <dbReference type="PROSITE" id="PS51007"/>
    </source>
</evidence>